<evidence type="ECO:0000256" key="2">
    <source>
        <dbReference type="SAM" id="SignalP"/>
    </source>
</evidence>
<sequence length="199" mass="22046">MKKILMVVCAMALVFGMVGVAGATPVTFTDTTDFKKWGTDPSEDYVDHGWGKVNKLNSGFNWAEGLLGRDYVTWTHHFDFDPELDYVISANLTLSLRDDEKDKWWKPATWELGFGWTESGEWDLGAVDTGDYGYSVNADYLGDGEFTITLGSAGGDFFIDQSALEITYEPTPEPGTILLLGSGLMGLVAYGRRRKLSKK</sequence>
<dbReference type="Proteomes" id="UP000288096">
    <property type="component" value="Unassembled WGS sequence"/>
</dbReference>
<dbReference type="InterPro" id="IPR013424">
    <property type="entry name" value="Ice-binding_C"/>
</dbReference>
<accession>A0A401FXC8</accession>
<reference evidence="5" key="2">
    <citation type="submission" date="2019-01" db="EMBL/GenBank/DDBJ databases">
        <title>Genome sequence of Desulfonema ishimotonii strain Tokyo 01.</title>
        <authorList>
            <person name="Fukui M."/>
        </authorList>
    </citation>
    <scope>NUCLEOTIDE SEQUENCE [LARGE SCALE GENOMIC DNA]</scope>
    <source>
        <strain evidence="5">Tokyo 01</strain>
    </source>
</reference>
<dbReference type="NCBIfam" id="TIGR02595">
    <property type="entry name" value="PEP_CTERM"/>
    <property type="match status" value="1"/>
</dbReference>
<evidence type="ECO:0000256" key="1">
    <source>
        <dbReference type="SAM" id="Phobius"/>
    </source>
</evidence>
<dbReference type="RefSeq" id="WP_124328873.1">
    <property type="nucleotide sequence ID" value="NZ_BEXT01000001.1"/>
</dbReference>
<feature type="signal peptide" evidence="2">
    <location>
        <begin position="1"/>
        <end position="23"/>
    </location>
</feature>
<keyword evidence="1" id="KW-0472">Membrane</keyword>
<organism evidence="4 5">
    <name type="scientific">Desulfonema ishimotonii</name>
    <dbReference type="NCBI Taxonomy" id="45657"/>
    <lineage>
        <taxon>Bacteria</taxon>
        <taxon>Pseudomonadati</taxon>
        <taxon>Thermodesulfobacteriota</taxon>
        <taxon>Desulfobacteria</taxon>
        <taxon>Desulfobacterales</taxon>
        <taxon>Desulfococcaceae</taxon>
        <taxon>Desulfonema</taxon>
    </lineage>
</organism>
<dbReference type="OrthoDB" id="5431618at2"/>
<dbReference type="AlphaFoldDB" id="A0A401FXC8"/>
<name>A0A401FXC8_9BACT</name>
<feature type="transmembrane region" description="Helical" evidence="1">
    <location>
        <begin position="174"/>
        <end position="191"/>
    </location>
</feature>
<feature type="domain" description="Ice-binding protein C-terminal" evidence="3">
    <location>
        <begin position="170"/>
        <end position="194"/>
    </location>
</feature>
<reference evidence="5" key="1">
    <citation type="submission" date="2017-11" db="EMBL/GenBank/DDBJ databases">
        <authorList>
            <person name="Watanabe M."/>
            <person name="Kojima H."/>
        </authorList>
    </citation>
    <scope>NUCLEOTIDE SEQUENCE [LARGE SCALE GENOMIC DNA]</scope>
    <source>
        <strain evidence="5">Tokyo 01</strain>
    </source>
</reference>
<evidence type="ECO:0000313" key="5">
    <source>
        <dbReference type="Proteomes" id="UP000288096"/>
    </source>
</evidence>
<keyword evidence="1" id="KW-1133">Transmembrane helix</keyword>
<feature type="chain" id="PRO_5019062401" evidence="2">
    <location>
        <begin position="24"/>
        <end position="199"/>
    </location>
</feature>
<comment type="caution">
    <text evidence="4">The sequence shown here is derived from an EMBL/GenBank/DDBJ whole genome shotgun (WGS) entry which is preliminary data.</text>
</comment>
<keyword evidence="2" id="KW-0732">Signal</keyword>
<evidence type="ECO:0000259" key="3">
    <source>
        <dbReference type="Pfam" id="PF07589"/>
    </source>
</evidence>
<keyword evidence="5" id="KW-1185">Reference proteome</keyword>
<evidence type="ECO:0000313" key="4">
    <source>
        <dbReference type="EMBL" id="GBC61606.1"/>
    </source>
</evidence>
<keyword evidence="1" id="KW-0812">Transmembrane</keyword>
<dbReference type="Pfam" id="PF07589">
    <property type="entry name" value="PEP-CTERM"/>
    <property type="match status" value="1"/>
</dbReference>
<dbReference type="EMBL" id="BEXT01000001">
    <property type="protein sequence ID" value="GBC61606.1"/>
    <property type="molecule type" value="Genomic_DNA"/>
</dbReference>
<proteinExistence type="predicted"/>
<gene>
    <name evidence="4" type="ORF">DENIS_2568</name>
</gene>
<protein>
    <submittedName>
        <fullName evidence="4">PEP-CTERM sorting domain-containing protein</fullName>
    </submittedName>
</protein>